<evidence type="ECO:0000313" key="6">
    <source>
        <dbReference type="Proteomes" id="UP000025227"/>
    </source>
</evidence>
<dbReference type="PANTHER" id="PTHR31357">
    <property type="entry name" value="SERPENTINE RECEPTOR CLASS ALPHA-10"/>
    <property type="match status" value="1"/>
</dbReference>
<dbReference type="OrthoDB" id="5820030at2759"/>
<dbReference type="Pfam" id="PF10292">
    <property type="entry name" value="7TM_GPCR_Srab"/>
    <property type="match status" value="1"/>
</dbReference>
<reference evidence="7" key="1">
    <citation type="submission" date="2020-12" db="UniProtKB">
        <authorList>
            <consortium name="WormBaseParasite"/>
        </authorList>
    </citation>
    <scope>IDENTIFICATION</scope>
    <source>
        <strain evidence="7">MHco3</strain>
    </source>
</reference>
<dbReference type="GO" id="GO:0004984">
    <property type="term" value="F:olfactory receptor activity"/>
    <property type="evidence" value="ECO:0007669"/>
    <property type="project" value="TreeGrafter"/>
</dbReference>
<keyword evidence="2 5" id="KW-0812">Transmembrane</keyword>
<keyword evidence="4 5" id="KW-0472">Membrane</keyword>
<name>A0A7I5E783_HAECO</name>
<feature type="transmembrane region" description="Helical" evidence="5">
    <location>
        <begin position="144"/>
        <end position="168"/>
    </location>
</feature>
<evidence type="ECO:0000313" key="7">
    <source>
        <dbReference type="WBParaSite" id="HCON_00042920-00001"/>
    </source>
</evidence>
<evidence type="ECO:0000256" key="1">
    <source>
        <dbReference type="ARBA" id="ARBA00004141"/>
    </source>
</evidence>
<keyword evidence="6" id="KW-1185">Reference proteome</keyword>
<dbReference type="AlphaFoldDB" id="A0A7I5E783"/>
<dbReference type="GO" id="GO:0016020">
    <property type="term" value="C:membrane"/>
    <property type="evidence" value="ECO:0007669"/>
    <property type="project" value="UniProtKB-SubCell"/>
</dbReference>
<feature type="transmembrane region" description="Helical" evidence="5">
    <location>
        <begin position="242"/>
        <end position="266"/>
    </location>
</feature>
<accession>A0A7I5E783</accession>
<dbReference type="WBParaSite" id="HCON_00042920-00001">
    <property type="protein sequence ID" value="HCON_00042920-00001"/>
    <property type="gene ID" value="HCON_00042920"/>
</dbReference>
<dbReference type="InterPro" id="IPR051080">
    <property type="entry name" value="Nematode_rcpt-like_serp_alpha"/>
</dbReference>
<comment type="subcellular location">
    <subcellularLocation>
        <location evidence="1">Membrane</location>
        <topology evidence="1">Multi-pass membrane protein</topology>
    </subcellularLocation>
</comment>
<feature type="transmembrane region" description="Helical" evidence="5">
    <location>
        <begin position="278"/>
        <end position="301"/>
    </location>
</feature>
<dbReference type="PANTHER" id="PTHR31357:SF18">
    <property type="entry name" value="SERPENTINE RECEPTOR, CLASS T"/>
    <property type="match status" value="1"/>
</dbReference>
<feature type="transmembrane region" description="Helical" evidence="5">
    <location>
        <begin position="29"/>
        <end position="49"/>
    </location>
</feature>
<evidence type="ECO:0000256" key="5">
    <source>
        <dbReference type="SAM" id="Phobius"/>
    </source>
</evidence>
<feature type="transmembrane region" description="Helical" evidence="5">
    <location>
        <begin position="191"/>
        <end position="215"/>
    </location>
</feature>
<organism evidence="6 7">
    <name type="scientific">Haemonchus contortus</name>
    <name type="common">Barber pole worm</name>
    <dbReference type="NCBI Taxonomy" id="6289"/>
    <lineage>
        <taxon>Eukaryota</taxon>
        <taxon>Metazoa</taxon>
        <taxon>Ecdysozoa</taxon>
        <taxon>Nematoda</taxon>
        <taxon>Chromadorea</taxon>
        <taxon>Rhabditida</taxon>
        <taxon>Rhabditina</taxon>
        <taxon>Rhabditomorpha</taxon>
        <taxon>Strongyloidea</taxon>
        <taxon>Trichostrongylidae</taxon>
        <taxon>Haemonchus</taxon>
    </lineage>
</organism>
<feature type="transmembrane region" description="Helical" evidence="5">
    <location>
        <begin position="61"/>
        <end position="79"/>
    </location>
</feature>
<dbReference type="Proteomes" id="UP000025227">
    <property type="component" value="Unplaced"/>
</dbReference>
<evidence type="ECO:0000256" key="2">
    <source>
        <dbReference type="ARBA" id="ARBA00022692"/>
    </source>
</evidence>
<evidence type="ECO:0000256" key="4">
    <source>
        <dbReference type="ARBA" id="ARBA00023136"/>
    </source>
</evidence>
<evidence type="ECO:0000256" key="3">
    <source>
        <dbReference type="ARBA" id="ARBA00022989"/>
    </source>
</evidence>
<dbReference type="InterPro" id="IPR019408">
    <property type="entry name" value="7TM_GPCR_serpentine_rcpt_Srab"/>
</dbReference>
<keyword evidence="3 5" id="KW-1133">Transmembrane helix</keyword>
<proteinExistence type="predicted"/>
<sequence>MGYHCVVDEMISMNCSDTEDLAKDLRFRVVIGSQALAGIVSFIISSIVLKRCSKLYFHVNCKIMIASMLVIFIIHSIFITTLQGMHLFRYLTISNPCEILVQSSICFSLRYPTTTCTVCMILLELSMIIERAIALWKRSEYDSFGPKIGITLVIASVVVAVLSCAWALNEEDFSQRYAYCSPSTAKTTKNMMILVFVSSGISALTICGVVILSVFNSSAKRRNRFHLNTSYQIRENESVLRLLLPLDIFQATISGITLISGYVILIFKEHVSVVTFRILLALSNLFPFYTVVTPILLWFIIRLSRSRKADKMDAMKRKQTETENDIYFRTYGEMWGHRR</sequence>
<protein>
    <submittedName>
        <fullName evidence="7">G_PROTEIN_RECEP_F1_2 domain-containing protein</fullName>
    </submittedName>
</protein>